<dbReference type="EMBL" id="JBHSBI010000036">
    <property type="protein sequence ID" value="MFC4014655.1"/>
    <property type="molecule type" value="Genomic_DNA"/>
</dbReference>
<dbReference type="RefSeq" id="WP_379534490.1">
    <property type="nucleotide sequence ID" value="NZ_JBHSBI010000036.1"/>
</dbReference>
<sequence>MLARFRLPSPVRTALDAVRPPRPFNEATYLARVEAYRGRPLRLHEEDLPLDVCGMWRLNGGVDHIHVPRGAVGAQRWQIIGHEVGHMLMAKPGRNLGHGLHDEDRNDLARLLPDLDPERLAMYRLRTKYDEEEERMAELYGTYAVAGVEPDEPGIGRIGRIRQAMDGL</sequence>
<name>A0ABV8GNP9_9ACTN</name>
<evidence type="ECO:0000313" key="2">
    <source>
        <dbReference type="Proteomes" id="UP001595851"/>
    </source>
</evidence>
<dbReference type="Proteomes" id="UP001595851">
    <property type="component" value="Unassembled WGS sequence"/>
</dbReference>
<protein>
    <recommendedName>
        <fullName evidence="3">IrrE N-terminal-like domain-containing protein</fullName>
    </recommendedName>
</protein>
<keyword evidence="2" id="KW-1185">Reference proteome</keyword>
<proteinExistence type="predicted"/>
<reference evidence="2" key="1">
    <citation type="journal article" date="2019" name="Int. J. Syst. Evol. Microbiol.">
        <title>The Global Catalogue of Microorganisms (GCM) 10K type strain sequencing project: providing services to taxonomists for standard genome sequencing and annotation.</title>
        <authorList>
            <consortium name="The Broad Institute Genomics Platform"/>
            <consortium name="The Broad Institute Genome Sequencing Center for Infectious Disease"/>
            <person name="Wu L."/>
            <person name="Ma J."/>
        </authorList>
    </citation>
    <scope>NUCLEOTIDE SEQUENCE [LARGE SCALE GENOMIC DNA]</scope>
    <source>
        <strain evidence="2">TBRC 1276</strain>
    </source>
</reference>
<evidence type="ECO:0008006" key="3">
    <source>
        <dbReference type="Google" id="ProtNLM"/>
    </source>
</evidence>
<evidence type="ECO:0000313" key="1">
    <source>
        <dbReference type="EMBL" id="MFC4014655.1"/>
    </source>
</evidence>
<organism evidence="1 2">
    <name type="scientific">Nonomuraea purpurea</name>
    <dbReference type="NCBI Taxonomy" id="1849276"/>
    <lineage>
        <taxon>Bacteria</taxon>
        <taxon>Bacillati</taxon>
        <taxon>Actinomycetota</taxon>
        <taxon>Actinomycetes</taxon>
        <taxon>Streptosporangiales</taxon>
        <taxon>Streptosporangiaceae</taxon>
        <taxon>Nonomuraea</taxon>
    </lineage>
</organism>
<accession>A0ABV8GNP9</accession>
<gene>
    <name evidence="1" type="ORF">ACFOY2_46045</name>
</gene>
<comment type="caution">
    <text evidence="1">The sequence shown here is derived from an EMBL/GenBank/DDBJ whole genome shotgun (WGS) entry which is preliminary data.</text>
</comment>